<evidence type="ECO:0000256" key="5">
    <source>
        <dbReference type="ARBA" id="ARBA00022989"/>
    </source>
</evidence>
<comment type="subcellular location">
    <subcellularLocation>
        <location evidence="1">Membrane</location>
        <topology evidence="1">Multi-pass membrane protein</topology>
    </subcellularLocation>
</comment>
<evidence type="ECO:0000256" key="7">
    <source>
        <dbReference type="SAM" id="Phobius"/>
    </source>
</evidence>
<dbReference type="RefSeq" id="WP_136495139.1">
    <property type="nucleotide sequence ID" value="NZ_CP046052.1"/>
</dbReference>
<keyword evidence="4" id="KW-0201">Cytochrome c-type biogenesis</keyword>
<keyword evidence="10" id="KW-1185">Reference proteome</keyword>
<feature type="transmembrane region" description="Helical" evidence="7">
    <location>
        <begin position="6"/>
        <end position="30"/>
    </location>
</feature>
<evidence type="ECO:0000256" key="2">
    <source>
        <dbReference type="ARBA" id="ARBA00006143"/>
    </source>
</evidence>
<feature type="transmembrane region" description="Helical" evidence="7">
    <location>
        <begin position="173"/>
        <end position="194"/>
    </location>
</feature>
<dbReference type="InterPro" id="IPR051790">
    <property type="entry name" value="Cytochrome_c-biogenesis_DsbD"/>
</dbReference>
<feature type="transmembrane region" description="Helical" evidence="7">
    <location>
        <begin position="215"/>
        <end position="232"/>
    </location>
</feature>
<dbReference type="AlphaFoldDB" id="A0A6B8KAZ8"/>
<evidence type="ECO:0000256" key="3">
    <source>
        <dbReference type="ARBA" id="ARBA00022692"/>
    </source>
</evidence>
<keyword evidence="3 7" id="KW-0812">Transmembrane</keyword>
<feature type="transmembrane region" description="Helical" evidence="7">
    <location>
        <begin position="72"/>
        <end position="90"/>
    </location>
</feature>
<dbReference type="PANTHER" id="PTHR31272">
    <property type="entry name" value="CYTOCHROME C-TYPE BIOGENESIS PROTEIN HI_1454-RELATED"/>
    <property type="match status" value="1"/>
</dbReference>
<protein>
    <submittedName>
        <fullName evidence="9">Cytochrome c biogenesis protein CcdA</fullName>
    </submittedName>
</protein>
<accession>A0A6B8KAZ8</accession>
<dbReference type="Proteomes" id="UP000309061">
    <property type="component" value="Chromosome"/>
</dbReference>
<evidence type="ECO:0000259" key="8">
    <source>
        <dbReference type="Pfam" id="PF02683"/>
    </source>
</evidence>
<dbReference type="InterPro" id="IPR003834">
    <property type="entry name" value="Cyt_c_assmbl_TM_dom"/>
</dbReference>
<reference evidence="9 10" key="1">
    <citation type="submission" date="2019-11" db="EMBL/GenBank/DDBJ databases">
        <title>The genome sequence of Methylocystis heyeri.</title>
        <authorList>
            <person name="Oshkin I.Y."/>
            <person name="Miroshnikov K."/>
            <person name="Dedysh S.N."/>
        </authorList>
    </citation>
    <scope>NUCLEOTIDE SEQUENCE [LARGE SCALE GENOMIC DNA]</scope>
    <source>
        <strain evidence="9 10">H2</strain>
    </source>
</reference>
<dbReference type="GO" id="GO:0017004">
    <property type="term" value="P:cytochrome complex assembly"/>
    <property type="evidence" value="ECO:0007669"/>
    <property type="project" value="UniProtKB-KW"/>
</dbReference>
<gene>
    <name evidence="9" type="ORF">H2LOC_003615</name>
</gene>
<dbReference type="GO" id="GO:0016020">
    <property type="term" value="C:membrane"/>
    <property type="evidence" value="ECO:0007669"/>
    <property type="project" value="UniProtKB-SubCell"/>
</dbReference>
<feature type="transmembrane region" description="Helical" evidence="7">
    <location>
        <begin position="42"/>
        <end position="66"/>
    </location>
</feature>
<evidence type="ECO:0000256" key="4">
    <source>
        <dbReference type="ARBA" id="ARBA00022748"/>
    </source>
</evidence>
<dbReference type="OrthoDB" id="9811352at2"/>
<keyword evidence="5 7" id="KW-1133">Transmembrane helix</keyword>
<keyword evidence="6 7" id="KW-0472">Membrane</keyword>
<dbReference type="EMBL" id="CP046052">
    <property type="protein sequence ID" value="QGM44847.1"/>
    <property type="molecule type" value="Genomic_DNA"/>
</dbReference>
<dbReference type="Pfam" id="PF02683">
    <property type="entry name" value="DsbD_TM"/>
    <property type="match status" value="1"/>
</dbReference>
<comment type="similarity">
    <text evidence="2">Belongs to the DsbD family.</text>
</comment>
<feature type="transmembrane region" description="Helical" evidence="7">
    <location>
        <begin position="139"/>
        <end position="161"/>
    </location>
</feature>
<dbReference type="PANTHER" id="PTHR31272:SF9">
    <property type="entry name" value="BLL1027 PROTEIN"/>
    <property type="match status" value="1"/>
</dbReference>
<evidence type="ECO:0000313" key="9">
    <source>
        <dbReference type="EMBL" id="QGM44847.1"/>
    </source>
</evidence>
<evidence type="ECO:0000256" key="6">
    <source>
        <dbReference type="ARBA" id="ARBA00023136"/>
    </source>
</evidence>
<name>A0A6B8KAZ8_9HYPH</name>
<evidence type="ECO:0000256" key="1">
    <source>
        <dbReference type="ARBA" id="ARBA00004141"/>
    </source>
</evidence>
<sequence>MSLAAPGLALIAGTLSVLSPCVLPLLPLTLGAAASRHRYGPALLAMGVALSFVAIGLFVATIGFAIGFDGAVFRSAAAALMILAGLVLVFPPLQAKVSAAAGPLSDRIDALFRGAPTGAFSSEVASGSREENSGGLGQFSLGLVLGAVWSPCVGPTLGAASVLAARGENLREVAATMAAFGIGAALPLLLLGLLSRKVMMRWRASLMGAGARGKAALGAMLVLLGVLVVSDLDKKLETALVEASPQWLTELTTRF</sequence>
<organism evidence="9 10">
    <name type="scientific">Methylocystis heyeri</name>
    <dbReference type="NCBI Taxonomy" id="391905"/>
    <lineage>
        <taxon>Bacteria</taxon>
        <taxon>Pseudomonadati</taxon>
        <taxon>Pseudomonadota</taxon>
        <taxon>Alphaproteobacteria</taxon>
        <taxon>Hyphomicrobiales</taxon>
        <taxon>Methylocystaceae</taxon>
        <taxon>Methylocystis</taxon>
    </lineage>
</organism>
<feature type="domain" description="Cytochrome C biogenesis protein transmembrane" evidence="8">
    <location>
        <begin position="9"/>
        <end position="202"/>
    </location>
</feature>
<evidence type="ECO:0000313" key="10">
    <source>
        <dbReference type="Proteomes" id="UP000309061"/>
    </source>
</evidence>
<proteinExistence type="inferred from homology"/>
<dbReference type="KEGG" id="mhey:H2LOC_003615"/>